<accession>A0ABU3AYW8</accession>
<dbReference type="InterPro" id="IPR011024">
    <property type="entry name" value="G_crystallin-like"/>
</dbReference>
<proteinExistence type="predicted"/>
<feature type="signal peptide" evidence="1">
    <location>
        <begin position="1"/>
        <end position="23"/>
    </location>
</feature>
<keyword evidence="4" id="KW-1185">Reference proteome</keyword>
<dbReference type="Pfam" id="PF09076">
    <property type="entry name" value="Crystall_2"/>
    <property type="match status" value="1"/>
</dbReference>
<dbReference type="Proteomes" id="UP001180724">
    <property type="component" value="Unassembled WGS sequence"/>
</dbReference>
<dbReference type="Gene3D" id="2.60.20.30">
    <property type="match status" value="1"/>
</dbReference>
<keyword evidence="1" id="KW-0732">Signal</keyword>
<evidence type="ECO:0000313" key="4">
    <source>
        <dbReference type="Proteomes" id="UP001180724"/>
    </source>
</evidence>
<feature type="chain" id="PRO_5045803927" evidence="1">
    <location>
        <begin position="24"/>
        <end position="126"/>
    </location>
</feature>
<gene>
    <name evidence="3" type="ORF">RM812_31905</name>
</gene>
<dbReference type="SUPFAM" id="SSF49695">
    <property type="entry name" value="gamma-Crystallin-like"/>
    <property type="match status" value="1"/>
</dbReference>
<organism evidence="3 4">
    <name type="scientific">Streptomyces lancefieldiae</name>
    <dbReference type="NCBI Taxonomy" id="3075520"/>
    <lineage>
        <taxon>Bacteria</taxon>
        <taxon>Bacillati</taxon>
        <taxon>Actinomycetota</taxon>
        <taxon>Actinomycetes</taxon>
        <taxon>Kitasatosporales</taxon>
        <taxon>Streptomycetaceae</taxon>
        <taxon>Streptomyces</taxon>
    </lineage>
</organism>
<evidence type="ECO:0000259" key="2">
    <source>
        <dbReference type="Pfam" id="PF09076"/>
    </source>
</evidence>
<comment type="caution">
    <text evidence="3">The sequence shown here is derived from an EMBL/GenBank/DDBJ whole genome shotgun (WGS) entry which is preliminary data.</text>
</comment>
<protein>
    <submittedName>
        <fullName evidence="3">Beta/gamma crystallin domain-containing protein</fullName>
    </submittedName>
</protein>
<sequence>MKKNRPVRAKVLFKKIAVTAAVAAGFTVAIPATPAAAVSSVDCRWPSTINEYARVESYGLPTCFANAGAMNVNVHGVSMFHSGNNKVTFFYTIEGGTYQNAITLEKWQERGLAFNATAHLTSLVIW</sequence>
<dbReference type="RefSeq" id="WP_311580415.1">
    <property type="nucleotide sequence ID" value="NZ_JAVRFH010000046.1"/>
</dbReference>
<feature type="domain" description="Streptomyces killer toxin-like beta/gamma crystallin" evidence="2">
    <location>
        <begin position="62"/>
        <end position="99"/>
    </location>
</feature>
<evidence type="ECO:0000256" key="1">
    <source>
        <dbReference type="SAM" id="SignalP"/>
    </source>
</evidence>
<evidence type="ECO:0000313" key="3">
    <source>
        <dbReference type="EMBL" id="MDT0614777.1"/>
    </source>
</evidence>
<name>A0ABU3AYW8_9ACTN</name>
<reference evidence="3" key="1">
    <citation type="submission" date="2024-05" db="EMBL/GenBank/DDBJ databases">
        <title>30 novel species of actinomycetes from the DSMZ collection.</title>
        <authorList>
            <person name="Nouioui I."/>
        </authorList>
    </citation>
    <scope>NUCLEOTIDE SEQUENCE</scope>
    <source>
        <strain evidence="3">DSM 40712</strain>
    </source>
</reference>
<dbReference type="InterPro" id="IPR015791">
    <property type="entry name" value="Antimic/Inh_G_crystallin-like"/>
</dbReference>
<dbReference type="EMBL" id="JAVRFH010000046">
    <property type="protein sequence ID" value="MDT0614777.1"/>
    <property type="molecule type" value="Genomic_DNA"/>
</dbReference>
<dbReference type="InterPro" id="IPR015161">
    <property type="entry name" value="Sklp_toxin_b/g_crystallin"/>
</dbReference>